<dbReference type="Pfam" id="PF00096">
    <property type="entry name" value="zf-C2H2"/>
    <property type="match status" value="2"/>
</dbReference>
<dbReference type="PROSITE" id="PS00028">
    <property type="entry name" value="ZINC_FINGER_C2H2_1"/>
    <property type="match status" value="7"/>
</dbReference>
<keyword evidence="3" id="KW-0677">Repeat</keyword>
<name>A0A1B0CA46_LUTLO</name>
<comment type="subcellular location">
    <subcellularLocation>
        <location evidence="1">Nucleus</location>
    </subcellularLocation>
</comment>
<keyword evidence="13" id="KW-1185">Reference proteome</keyword>
<dbReference type="Proteomes" id="UP000092461">
    <property type="component" value="Unassembled WGS sequence"/>
</dbReference>
<dbReference type="InterPro" id="IPR036236">
    <property type="entry name" value="Znf_C2H2_sf"/>
</dbReference>
<dbReference type="EMBL" id="AJWK01003261">
    <property type="status" value="NOT_ANNOTATED_CDS"/>
    <property type="molecule type" value="Genomic_DNA"/>
</dbReference>
<keyword evidence="4 7" id="KW-0863">Zinc-finger</keyword>
<feature type="domain" description="C2H2-type" evidence="9">
    <location>
        <begin position="412"/>
        <end position="439"/>
    </location>
</feature>
<dbReference type="FunFam" id="3.30.160.60:FF:000145">
    <property type="entry name" value="Zinc finger protein 574"/>
    <property type="match status" value="1"/>
</dbReference>
<dbReference type="InterPro" id="IPR013087">
    <property type="entry name" value="Znf_C2H2_type"/>
</dbReference>
<evidence type="ECO:0000256" key="4">
    <source>
        <dbReference type="ARBA" id="ARBA00022771"/>
    </source>
</evidence>
<dbReference type="SMART" id="SM00355">
    <property type="entry name" value="ZnF_C2H2"/>
    <property type="match status" value="9"/>
</dbReference>
<keyword evidence="5 8" id="KW-0862">Zinc</keyword>
<dbReference type="VEuPathDB" id="VectorBase:LLOJ000818"/>
<dbReference type="SUPFAM" id="SSF57667">
    <property type="entry name" value="beta-beta-alpha zinc fingers"/>
    <property type="match status" value="5"/>
</dbReference>
<feature type="binding site" evidence="8">
    <location>
        <position position="7"/>
    </location>
    <ligand>
        <name>Zn(2+)</name>
        <dbReference type="ChEBI" id="CHEBI:29105"/>
    </ligand>
</feature>
<evidence type="ECO:0000313" key="11">
    <source>
        <dbReference type="EMBL" id="MBC1177827.1"/>
    </source>
</evidence>
<feature type="domain" description="C2H2-type" evidence="9">
    <location>
        <begin position="502"/>
        <end position="529"/>
    </location>
</feature>
<feature type="binding site" evidence="8">
    <location>
        <position position="10"/>
    </location>
    <ligand>
        <name>Zn(2+)</name>
        <dbReference type="ChEBI" id="CHEBI:29105"/>
    </ligand>
</feature>
<dbReference type="GO" id="GO:0005634">
    <property type="term" value="C:nucleus"/>
    <property type="evidence" value="ECO:0007669"/>
    <property type="project" value="UniProtKB-SubCell"/>
</dbReference>
<dbReference type="PANTHER" id="PTHR24406">
    <property type="entry name" value="TRANSCRIPTIONAL REPRESSOR CTCFL-RELATED"/>
    <property type="match status" value="1"/>
</dbReference>
<dbReference type="PROSITE" id="PS51915">
    <property type="entry name" value="ZAD"/>
    <property type="match status" value="1"/>
</dbReference>
<keyword evidence="6" id="KW-0539">Nucleus</keyword>
<evidence type="ECO:0000256" key="5">
    <source>
        <dbReference type="ARBA" id="ARBA00022833"/>
    </source>
</evidence>
<feature type="domain" description="C2H2-type" evidence="9">
    <location>
        <begin position="382"/>
        <end position="409"/>
    </location>
</feature>
<dbReference type="Pfam" id="PF07776">
    <property type="entry name" value="zf-AD"/>
    <property type="match status" value="1"/>
</dbReference>
<dbReference type="Gene3D" id="3.30.160.60">
    <property type="entry name" value="Classic Zinc Finger"/>
    <property type="match status" value="5"/>
</dbReference>
<keyword evidence="2 8" id="KW-0479">Metal-binding</keyword>
<evidence type="ECO:0000256" key="6">
    <source>
        <dbReference type="ARBA" id="ARBA00023242"/>
    </source>
</evidence>
<dbReference type="VEuPathDB" id="VectorBase:LLONM1_004572"/>
<feature type="domain" description="C2H2-type" evidence="9">
    <location>
        <begin position="586"/>
        <end position="614"/>
    </location>
</feature>
<organism evidence="12 13">
    <name type="scientific">Lutzomyia longipalpis</name>
    <name type="common">Sand fly</name>
    <dbReference type="NCBI Taxonomy" id="7200"/>
    <lineage>
        <taxon>Eukaryota</taxon>
        <taxon>Metazoa</taxon>
        <taxon>Ecdysozoa</taxon>
        <taxon>Arthropoda</taxon>
        <taxon>Hexapoda</taxon>
        <taxon>Insecta</taxon>
        <taxon>Pterygota</taxon>
        <taxon>Neoptera</taxon>
        <taxon>Endopterygota</taxon>
        <taxon>Diptera</taxon>
        <taxon>Nematocera</taxon>
        <taxon>Psychodoidea</taxon>
        <taxon>Psychodidae</taxon>
        <taxon>Lutzomyia</taxon>
        <taxon>Lutzomyia</taxon>
    </lineage>
</organism>
<dbReference type="SUPFAM" id="SSF57716">
    <property type="entry name" value="Glucocorticoid receptor-like (DNA-binding domain)"/>
    <property type="match status" value="1"/>
</dbReference>
<dbReference type="InterPro" id="IPR050888">
    <property type="entry name" value="ZnF_C2H2-type_TF"/>
</dbReference>
<feature type="domain" description="C2H2-type" evidence="9">
    <location>
        <begin position="443"/>
        <end position="471"/>
    </location>
</feature>
<dbReference type="GO" id="GO:0008270">
    <property type="term" value="F:zinc ion binding"/>
    <property type="evidence" value="ECO:0007669"/>
    <property type="project" value="UniProtKB-UniRule"/>
</dbReference>
<dbReference type="PROSITE" id="PS50157">
    <property type="entry name" value="ZINC_FINGER_C2H2_2"/>
    <property type="match status" value="8"/>
</dbReference>
<feature type="binding site" evidence="8">
    <location>
        <position position="56"/>
    </location>
    <ligand>
        <name>Zn(2+)</name>
        <dbReference type="ChEBI" id="CHEBI:29105"/>
    </ligand>
</feature>
<evidence type="ECO:0000256" key="2">
    <source>
        <dbReference type="ARBA" id="ARBA00022723"/>
    </source>
</evidence>
<dbReference type="AlphaFoldDB" id="A0A1B0CA46"/>
<reference evidence="12" key="3">
    <citation type="submission" date="2020-05" db="UniProtKB">
        <authorList>
            <consortium name="EnsemblMetazoa"/>
        </authorList>
    </citation>
    <scope>IDENTIFICATION</scope>
    <source>
        <strain evidence="12">Jacobina</strain>
    </source>
</reference>
<reference evidence="11" key="2">
    <citation type="journal article" date="2020" name="BMC">
        <title>Leishmania infection induces a limited differential gene expression in the sand fly midgut.</title>
        <authorList>
            <person name="Coutinho-Abreu I.V."/>
            <person name="Serafim T.D."/>
            <person name="Meneses C."/>
            <person name="Kamhawi S."/>
            <person name="Oliveira F."/>
            <person name="Valenzuela J.G."/>
        </authorList>
    </citation>
    <scope>NUCLEOTIDE SEQUENCE</scope>
    <source>
        <strain evidence="11">Jacobina</strain>
        <tissue evidence="11">Midgut</tissue>
    </source>
</reference>
<feature type="domain" description="C2H2-type" evidence="9">
    <location>
        <begin position="529"/>
        <end position="557"/>
    </location>
</feature>
<dbReference type="EnsemblMetazoa" id="LLOJ000818-RA">
    <property type="protein sequence ID" value="LLOJ000818-PA"/>
    <property type="gene ID" value="LLOJ000818"/>
</dbReference>
<protein>
    <submittedName>
        <fullName evidence="11">Putative transcription factor grauzone</fullName>
    </submittedName>
</protein>
<evidence type="ECO:0000256" key="1">
    <source>
        <dbReference type="ARBA" id="ARBA00004123"/>
    </source>
</evidence>
<sequence length="625" mass="71261">MNESTVCRLCLFNNNAVFNLFDAKIQENQIIQKILKYLCFEIKEDDNLPKDICLGCIEKIEAFHKFYEEVAQNQSMLAYAQTQGSPVIITSASPAILDSSQKSITMAHHQLQEFIKLEDINAGHIDLQSLNNAIASSGSVPTTLAVISSVTFNNGTATTNYTIQEVPHNTLPIITTSTDAVASTTKPPPIVEEYHAEVEQVLQSNQQDSEVIENQKHPKATLQLPTRIRKKKVKDKMESPIDDCSDNFAKELADENELADKMDLSLDNTPHLEERENNESKRDFLENIEFPDFPKRIIQDSKLLIRGKPLISLMSKFYRLECDLCTDGSKSGKKGFKKLSVLCNHYTEFHNIKGYVICCGVKLIKPRAMAMHMARHLQPEAFRCPECSKMMTCPKILQYHIQNHLPEEKRPLACPDCPRRFSYSSALVAHAISHQPESQRAAHVCDECGKTFSSPGRLSTHINVAHTKQGVSFVCHVCAKQFACKGNLTYHLTTHQPRVHQVQCQQCGKWLKNKLCLRKHMVQHSMVRFKCDLCEYSALNRQCLRNHVRVQHTDLKPYCCSQCGRAFKLKNTLLNHMVQHTGLKKFSCQFCSRTFASSGNYYSHRKRMHPQELAAYNKKREEEER</sequence>
<evidence type="ECO:0000259" key="10">
    <source>
        <dbReference type="PROSITE" id="PS51915"/>
    </source>
</evidence>
<feature type="binding site" evidence="8">
    <location>
        <position position="53"/>
    </location>
    <ligand>
        <name>Zn(2+)</name>
        <dbReference type="ChEBI" id="CHEBI:29105"/>
    </ligand>
</feature>
<feature type="domain" description="C2H2-type" evidence="9">
    <location>
        <begin position="558"/>
        <end position="585"/>
    </location>
</feature>
<evidence type="ECO:0000256" key="8">
    <source>
        <dbReference type="PROSITE-ProRule" id="PRU01263"/>
    </source>
</evidence>
<dbReference type="EMBL" id="GITU01009124">
    <property type="protein sequence ID" value="MBC1177827.1"/>
    <property type="molecule type" value="Transcribed_RNA"/>
</dbReference>
<evidence type="ECO:0000259" key="9">
    <source>
        <dbReference type="PROSITE" id="PS50157"/>
    </source>
</evidence>
<feature type="domain" description="C2H2-type" evidence="9">
    <location>
        <begin position="473"/>
        <end position="495"/>
    </location>
</feature>
<dbReference type="Gene3D" id="3.40.1800.20">
    <property type="match status" value="1"/>
</dbReference>
<reference evidence="13" key="1">
    <citation type="submission" date="2012-05" db="EMBL/GenBank/DDBJ databases">
        <title>Whole Genome Assembly of Lutzomyia longipalpis.</title>
        <authorList>
            <person name="Richards S."/>
            <person name="Qu C."/>
            <person name="Dillon R."/>
            <person name="Worley K."/>
            <person name="Scherer S."/>
            <person name="Batterton M."/>
            <person name="Taylor A."/>
            <person name="Hawes A."/>
            <person name="Hernandez B."/>
            <person name="Kovar C."/>
            <person name="Mandapat C."/>
            <person name="Pham C."/>
            <person name="Qu C."/>
            <person name="Jing C."/>
            <person name="Bess C."/>
            <person name="Bandaranaike D."/>
            <person name="Ngo D."/>
            <person name="Ongeri F."/>
            <person name="Arias F."/>
            <person name="Lara F."/>
            <person name="Weissenberger G."/>
            <person name="Kamau G."/>
            <person name="Han H."/>
            <person name="Shen H."/>
            <person name="Dinh H."/>
            <person name="Khalil I."/>
            <person name="Jones J."/>
            <person name="Shafer J."/>
            <person name="Jayaseelan J."/>
            <person name="Quiroz J."/>
            <person name="Blankenburg K."/>
            <person name="Nguyen L."/>
            <person name="Jackson L."/>
            <person name="Francisco L."/>
            <person name="Tang L.-Y."/>
            <person name="Pu L.-L."/>
            <person name="Perales L."/>
            <person name="Lorensuhewa L."/>
            <person name="Munidasa M."/>
            <person name="Coyle M."/>
            <person name="Taylor M."/>
            <person name="Puazo M."/>
            <person name="Firestine M."/>
            <person name="Scheel M."/>
            <person name="Javaid M."/>
            <person name="Wang M."/>
            <person name="Li M."/>
            <person name="Tabassum N."/>
            <person name="Saada N."/>
            <person name="Osuji N."/>
            <person name="Aqrawi P."/>
            <person name="Fu Q."/>
            <person name="Thornton R."/>
            <person name="Raj R."/>
            <person name="Goodspeed R."/>
            <person name="Mata R."/>
            <person name="Najjar R."/>
            <person name="Gubbala S."/>
            <person name="Lee S."/>
            <person name="Denson S."/>
            <person name="Patil S."/>
            <person name="Macmil S."/>
            <person name="Qi S."/>
            <person name="Matskevitch T."/>
            <person name="Palculict T."/>
            <person name="Mathew T."/>
            <person name="Vee V."/>
            <person name="Velamala V."/>
            <person name="Korchina V."/>
            <person name="Cai W."/>
            <person name="Liu W."/>
            <person name="Dai W."/>
            <person name="Zou X."/>
            <person name="Zhu Y."/>
            <person name="Zhang Y."/>
            <person name="Wu Y.-Q."/>
            <person name="Xin Y."/>
            <person name="Nazarath L."/>
            <person name="Kovar C."/>
            <person name="Han Y."/>
            <person name="Muzny D."/>
            <person name="Gibbs R."/>
        </authorList>
    </citation>
    <scope>NUCLEOTIDE SEQUENCE [LARGE SCALE GENOMIC DNA]</scope>
    <source>
        <strain evidence="13">Jacobina</strain>
    </source>
</reference>
<evidence type="ECO:0000313" key="12">
    <source>
        <dbReference type="EnsemblMetazoa" id="LLOJ000818-PA"/>
    </source>
</evidence>
<evidence type="ECO:0000256" key="7">
    <source>
        <dbReference type="PROSITE-ProRule" id="PRU00042"/>
    </source>
</evidence>
<proteinExistence type="predicted"/>
<dbReference type="SMART" id="SM00868">
    <property type="entry name" value="zf-AD"/>
    <property type="match status" value="1"/>
</dbReference>
<dbReference type="InterPro" id="IPR012934">
    <property type="entry name" value="Znf_AD"/>
</dbReference>
<feature type="domain" description="ZAD" evidence="10">
    <location>
        <begin position="5"/>
        <end position="80"/>
    </location>
</feature>
<evidence type="ECO:0000313" key="13">
    <source>
        <dbReference type="Proteomes" id="UP000092461"/>
    </source>
</evidence>
<evidence type="ECO:0000256" key="3">
    <source>
        <dbReference type="ARBA" id="ARBA00022737"/>
    </source>
</evidence>
<accession>A0A1B0CA46</accession>